<proteinExistence type="predicted"/>
<dbReference type="InterPro" id="IPR008266">
    <property type="entry name" value="Tyr_kinase_AS"/>
</dbReference>
<feature type="compositionally biased region" description="Polar residues" evidence="4">
    <location>
        <begin position="69"/>
        <end position="88"/>
    </location>
</feature>
<evidence type="ECO:0000259" key="5">
    <source>
        <dbReference type="Pfam" id="PF17667"/>
    </source>
</evidence>
<protein>
    <recommendedName>
        <fullName evidence="1">non-specific serine/threonine protein kinase</fullName>
        <ecNumber evidence="1">2.7.11.1</ecNumber>
    </recommendedName>
</protein>
<comment type="catalytic activity">
    <reaction evidence="3">
        <text>L-seryl-[protein] + ATP = O-phospho-L-seryl-[protein] + ADP + H(+)</text>
        <dbReference type="Rhea" id="RHEA:17989"/>
        <dbReference type="Rhea" id="RHEA-COMP:9863"/>
        <dbReference type="Rhea" id="RHEA-COMP:11604"/>
        <dbReference type="ChEBI" id="CHEBI:15378"/>
        <dbReference type="ChEBI" id="CHEBI:29999"/>
        <dbReference type="ChEBI" id="CHEBI:30616"/>
        <dbReference type="ChEBI" id="CHEBI:83421"/>
        <dbReference type="ChEBI" id="CHEBI:456216"/>
        <dbReference type="EC" id="2.7.11.1"/>
    </reaction>
</comment>
<sequence length="677" mass="76673">MTQSQSELIQAHPIGDRLSAFRDSFCSNREWNPDAFNQIEVLTNKPDEEIWDQVYYAVTESTPPPRPIASSNKQTPSSRNMGGIVNSSEYRKETDDLLKDDLGNMYVDIPDFHETILGGIQGLEETSEDIFQKCCEGPDPLFRQGWTGWPPSAEENAVASWFTDLTQQIAQWAQDYRPTPLRRLVAEPNKPLQGSTAKRKLDVGIVSHPDVITHWSQILIPGELKKNPNQDNPKLAWCDIGRYVREVLRKQDTRRFVLAFTLCGPLMRVWEFDRSGPIASTRFDINQDGLRFVSTILRFLWANEEELGFDPPIIRSDGQQYIEIQRNGVSERIVIDGVARRTPCIVGRATTCWKAHPEGEPSTTLVIKDSWQYPERNEEGELFCEVTEKDVCHVARYYYHETIHLQDGTVDDVQSGIRKGLNITKASIHRLQRPDLAQGSDTLSVSQSSITGQKRTSSQSGAAIPPGKRSRSGSPIKRDVSTPSNRVHRRIILRDYGEPIYAARSRVALLAALEACIQGHESLYKASFLHRDISINNLMITKDEHSPLHPAFLIDLDLAIAKGREESSGARGKTGTRAFMAIGILLGEQHSFMHDLESFFWVLLWICIHYNGPGKDIGKTWFEKWNYEDDRSLASSKKGEIVDEADFMETAEKNFTAYYQSLVPILPTDLDLGFVQY</sequence>
<gene>
    <name evidence="6" type="ORF">DL762_005853</name>
</gene>
<name>A0ABY0H704_9PEZI</name>
<dbReference type="PANTHER" id="PTHR38248">
    <property type="entry name" value="FUNK1 6"/>
    <property type="match status" value="1"/>
</dbReference>
<feature type="domain" description="Fungal-type protein kinase" evidence="5">
    <location>
        <begin position="209"/>
        <end position="607"/>
    </location>
</feature>
<evidence type="ECO:0000256" key="1">
    <source>
        <dbReference type="ARBA" id="ARBA00012513"/>
    </source>
</evidence>
<dbReference type="PROSITE" id="PS00109">
    <property type="entry name" value="PROTEIN_KINASE_TYR"/>
    <property type="match status" value="1"/>
</dbReference>
<feature type="region of interest" description="Disordered" evidence="4">
    <location>
        <begin position="61"/>
        <end position="88"/>
    </location>
</feature>
<comment type="catalytic activity">
    <reaction evidence="2">
        <text>L-threonyl-[protein] + ATP = O-phospho-L-threonyl-[protein] + ADP + H(+)</text>
        <dbReference type="Rhea" id="RHEA:46608"/>
        <dbReference type="Rhea" id="RHEA-COMP:11060"/>
        <dbReference type="Rhea" id="RHEA-COMP:11605"/>
        <dbReference type="ChEBI" id="CHEBI:15378"/>
        <dbReference type="ChEBI" id="CHEBI:30013"/>
        <dbReference type="ChEBI" id="CHEBI:30616"/>
        <dbReference type="ChEBI" id="CHEBI:61977"/>
        <dbReference type="ChEBI" id="CHEBI:456216"/>
        <dbReference type="EC" id="2.7.11.1"/>
    </reaction>
</comment>
<evidence type="ECO:0000256" key="4">
    <source>
        <dbReference type="SAM" id="MobiDB-lite"/>
    </source>
</evidence>
<keyword evidence="7" id="KW-1185">Reference proteome</keyword>
<dbReference type="PANTHER" id="PTHR38248:SF2">
    <property type="entry name" value="FUNK1 11"/>
    <property type="match status" value="1"/>
</dbReference>
<dbReference type="Gene3D" id="1.10.510.10">
    <property type="entry name" value="Transferase(Phosphotransferase) domain 1"/>
    <property type="match status" value="1"/>
</dbReference>
<dbReference type="Pfam" id="PF17667">
    <property type="entry name" value="Pkinase_fungal"/>
    <property type="match status" value="1"/>
</dbReference>
<evidence type="ECO:0000313" key="7">
    <source>
        <dbReference type="Proteomes" id="UP000294003"/>
    </source>
</evidence>
<feature type="compositionally biased region" description="Polar residues" evidence="4">
    <location>
        <begin position="439"/>
        <end position="461"/>
    </location>
</feature>
<dbReference type="Proteomes" id="UP000294003">
    <property type="component" value="Unassembled WGS sequence"/>
</dbReference>
<reference evidence="6 7" key="1">
    <citation type="submission" date="2018-06" db="EMBL/GenBank/DDBJ databases">
        <title>Complete Genomes of Monosporascus.</title>
        <authorList>
            <person name="Robinson A.J."/>
            <person name="Natvig D.O."/>
        </authorList>
    </citation>
    <scope>NUCLEOTIDE SEQUENCE [LARGE SCALE GENOMIC DNA]</scope>
    <source>
        <strain evidence="6 7">CBS 609.92</strain>
    </source>
</reference>
<dbReference type="SUPFAM" id="SSF56112">
    <property type="entry name" value="Protein kinase-like (PK-like)"/>
    <property type="match status" value="1"/>
</dbReference>
<feature type="region of interest" description="Disordered" evidence="4">
    <location>
        <begin position="437"/>
        <end position="483"/>
    </location>
</feature>
<accession>A0ABY0H704</accession>
<dbReference type="InterPro" id="IPR040976">
    <property type="entry name" value="Pkinase_fungal"/>
</dbReference>
<evidence type="ECO:0000256" key="3">
    <source>
        <dbReference type="ARBA" id="ARBA00048679"/>
    </source>
</evidence>
<organism evidence="6 7">
    <name type="scientific">Monosporascus cannonballus</name>
    <dbReference type="NCBI Taxonomy" id="155416"/>
    <lineage>
        <taxon>Eukaryota</taxon>
        <taxon>Fungi</taxon>
        <taxon>Dikarya</taxon>
        <taxon>Ascomycota</taxon>
        <taxon>Pezizomycotina</taxon>
        <taxon>Sordariomycetes</taxon>
        <taxon>Xylariomycetidae</taxon>
        <taxon>Xylariales</taxon>
        <taxon>Xylariales incertae sedis</taxon>
        <taxon>Monosporascus</taxon>
    </lineage>
</organism>
<comment type="caution">
    <text evidence="6">The sequence shown here is derived from an EMBL/GenBank/DDBJ whole genome shotgun (WGS) entry which is preliminary data.</text>
</comment>
<dbReference type="EMBL" id="QJNS01000173">
    <property type="protein sequence ID" value="RYO84053.1"/>
    <property type="molecule type" value="Genomic_DNA"/>
</dbReference>
<evidence type="ECO:0000256" key="2">
    <source>
        <dbReference type="ARBA" id="ARBA00047899"/>
    </source>
</evidence>
<dbReference type="InterPro" id="IPR011009">
    <property type="entry name" value="Kinase-like_dom_sf"/>
</dbReference>
<evidence type="ECO:0000313" key="6">
    <source>
        <dbReference type="EMBL" id="RYO84053.1"/>
    </source>
</evidence>
<dbReference type="EC" id="2.7.11.1" evidence="1"/>